<evidence type="ECO:0000256" key="5">
    <source>
        <dbReference type="ARBA" id="ARBA00022932"/>
    </source>
</evidence>
<keyword evidence="4" id="KW-0548">Nucleotidyltransferase</keyword>
<dbReference type="InterPro" id="IPR006172">
    <property type="entry name" value="DNA-dir_DNA_pol_B"/>
</dbReference>
<name>A0A0F9JQ51_9ZZZZ</name>
<dbReference type="InterPro" id="IPR043502">
    <property type="entry name" value="DNA/RNA_pol_sf"/>
</dbReference>
<evidence type="ECO:0000256" key="4">
    <source>
        <dbReference type="ARBA" id="ARBA00022695"/>
    </source>
</evidence>
<dbReference type="SUPFAM" id="SSF56672">
    <property type="entry name" value="DNA/RNA polymerases"/>
    <property type="match status" value="1"/>
</dbReference>
<dbReference type="SUPFAM" id="SSF53098">
    <property type="entry name" value="Ribonuclease H-like"/>
    <property type="match status" value="1"/>
</dbReference>
<evidence type="ECO:0000256" key="1">
    <source>
        <dbReference type="ARBA" id="ARBA00005755"/>
    </source>
</evidence>
<keyword evidence="3" id="KW-0808">Transferase</keyword>
<proteinExistence type="inferred from homology"/>
<protein>
    <recommendedName>
        <fullName evidence="2">DNA-directed DNA polymerase</fullName>
        <ecNumber evidence="2">2.7.7.7</ecNumber>
    </recommendedName>
</protein>
<dbReference type="EMBL" id="LAZR01017267">
    <property type="protein sequence ID" value="KKM01128.1"/>
    <property type="molecule type" value="Genomic_DNA"/>
</dbReference>
<accession>A0A0F9JQ51</accession>
<dbReference type="AlphaFoldDB" id="A0A0F9JQ51"/>
<dbReference type="PANTHER" id="PTHR10322:SF23">
    <property type="entry name" value="DNA POLYMERASE DELTA CATALYTIC SUBUNIT"/>
    <property type="match status" value="1"/>
</dbReference>
<dbReference type="InterPro" id="IPR050240">
    <property type="entry name" value="DNA_pol_type-B"/>
</dbReference>
<organism evidence="6">
    <name type="scientific">marine sediment metagenome</name>
    <dbReference type="NCBI Taxonomy" id="412755"/>
    <lineage>
        <taxon>unclassified sequences</taxon>
        <taxon>metagenomes</taxon>
        <taxon>ecological metagenomes</taxon>
    </lineage>
</organism>
<evidence type="ECO:0000313" key="6">
    <source>
        <dbReference type="EMBL" id="KKM01128.1"/>
    </source>
</evidence>
<evidence type="ECO:0000256" key="3">
    <source>
        <dbReference type="ARBA" id="ARBA00022679"/>
    </source>
</evidence>
<dbReference type="GO" id="GO:0003887">
    <property type="term" value="F:DNA-directed DNA polymerase activity"/>
    <property type="evidence" value="ECO:0007669"/>
    <property type="project" value="UniProtKB-KW"/>
</dbReference>
<gene>
    <name evidence="6" type="ORF">LCGC14_1797560</name>
</gene>
<dbReference type="InterPro" id="IPR036397">
    <property type="entry name" value="RNaseH_sf"/>
</dbReference>
<dbReference type="Gene3D" id="3.90.1600.10">
    <property type="entry name" value="Palm domain of DNA polymerase"/>
    <property type="match status" value="1"/>
</dbReference>
<comment type="similarity">
    <text evidence="1">Belongs to the DNA polymerase type-B family.</text>
</comment>
<dbReference type="Gene3D" id="1.10.287.690">
    <property type="entry name" value="Helix hairpin bin"/>
    <property type="match status" value="1"/>
</dbReference>
<sequence length="699" mass="81368">MNIDSLLNNALVFDLETSSHYFDGTPINISTNFDDYVTHGKVKWCGIYSYKHKKEYYLEVSKDRQLIDDLFADHNILIGFNNEEFDYPILVNNGLIAKSQYITHVDCMKILGDSTFKDRRGFKYKGRGDLMGYDFKKNSLECIAETMGLEFQKSKIDYKIFYKDEYTEEEKKEITIYLRNDVMSNKGMFDKLWTYWMPFTDLIDWKDVINFSWIRSSIAALIYKSACFCMGVEATYSEHATKKEKMGGKVLLPKYEEARDVWIVDFSSLYAHIMCMFNLFAEVDEGTENAWHGNEMFKVKGYYDVSYKHKLAVEVVKKLKERFDLVKKYGKKHPMVQTLKIWLNALYGVLRSALFEKVHTPNGGWDTCWLGQQITDFAQSELETYGFEAIAGDTDSRMILAISKKHLDRDYLKTCLKQIIKKISANVPFPVETFDIAIETFCEYMLFPFADQDLVDKPTRKLMKKTVVDGYSEVMEDKKKIIIRTEDNKIVKRGRTWVKTRRGRKKNYLYLYKDKGELKVKLVGLPIKKSGATQLAIKMYKEILEPKILKEKTAKFSKEFVEGQLESYLKNKEILQLLSREFKIKPYESYRTPKCIKEGKEPTTIYAQISSGYFNKGDGVINLIKNYKVGNAGKGDKYCTLEEAIEAKLTLQDLDLEKVNNEIEPFIKYEETLTQDDKNAILEEDKQALLKELAKRGLA</sequence>
<dbReference type="Gene3D" id="3.30.420.10">
    <property type="entry name" value="Ribonuclease H-like superfamily/Ribonuclease H"/>
    <property type="match status" value="1"/>
</dbReference>
<reference evidence="6" key="1">
    <citation type="journal article" date="2015" name="Nature">
        <title>Complex archaea that bridge the gap between prokaryotes and eukaryotes.</title>
        <authorList>
            <person name="Spang A."/>
            <person name="Saw J.H."/>
            <person name="Jorgensen S.L."/>
            <person name="Zaremba-Niedzwiedzka K."/>
            <person name="Martijn J."/>
            <person name="Lind A.E."/>
            <person name="van Eijk R."/>
            <person name="Schleper C."/>
            <person name="Guy L."/>
            <person name="Ettema T.J."/>
        </authorList>
    </citation>
    <scope>NUCLEOTIDE SEQUENCE</scope>
</reference>
<dbReference type="EC" id="2.7.7.7" evidence="2"/>
<dbReference type="PANTHER" id="PTHR10322">
    <property type="entry name" value="DNA POLYMERASE CATALYTIC SUBUNIT"/>
    <property type="match status" value="1"/>
</dbReference>
<dbReference type="GO" id="GO:0006261">
    <property type="term" value="P:DNA-templated DNA replication"/>
    <property type="evidence" value="ECO:0007669"/>
    <property type="project" value="TreeGrafter"/>
</dbReference>
<dbReference type="GO" id="GO:0000166">
    <property type="term" value="F:nucleotide binding"/>
    <property type="evidence" value="ECO:0007669"/>
    <property type="project" value="InterPro"/>
</dbReference>
<dbReference type="InterPro" id="IPR023211">
    <property type="entry name" value="DNA_pol_palm_dom_sf"/>
</dbReference>
<dbReference type="InterPro" id="IPR012337">
    <property type="entry name" value="RNaseH-like_sf"/>
</dbReference>
<keyword evidence="5" id="KW-0239">DNA-directed DNA polymerase</keyword>
<dbReference type="GO" id="GO:0003676">
    <property type="term" value="F:nucleic acid binding"/>
    <property type="evidence" value="ECO:0007669"/>
    <property type="project" value="InterPro"/>
</dbReference>
<dbReference type="SMART" id="SM00486">
    <property type="entry name" value="POLBc"/>
    <property type="match status" value="1"/>
</dbReference>
<evidence type="ECO:0000256" key="2">
    <source>
        <dbReference type="ARBA" id="ARBA00012417"/>
    </source>
</evidence>
<comment type="caution">
    <text evidence="6">The sequence shown here is derived from an EMBL/GenBank/DDBJ whole genome shotgun (WGS) entry which is preliminary data.</text>
</comment>